<dbReference type="SMART" id="SM00220">
    <property type="entry name" value="S_TKc"/>
    <property type="match status" value="1"/>
</dbReference>
<evidence type="ECO:0000256" key="4">
    <source>
        <dbReference type="ARBA" id="ARBA00022679"/>
    </source>
</evidence>
<evidence type="ECO:0000256" key="5">
    <source>
        <dbReference type="ARBA" id="ARBA00022692"/>
    </source>
</evidence>
<evidence type="ECO:0000256" key="14">
    <source>
        <dbReference type="ARBA" id="ARBA00047899"/>
    </source>
</evidence>
<evidence type="ECO:0000256" key="9">
    <source>
        <dbReference type="ARBA" id="ARBA00022777"/>
    </source>
</evidence>
<comment type="similarity">
    <text evidence="17">Belongs to the protein kinase superfamily.</text>
</comment>
<comment type="catalytic activity">
    <reaction evidence="15">
        <text>L-seryl-[protein] + ATP = O-phospho-L-seryl-[protein] + ADP + H(+)</text>
        <dbReference type="Rhea" id="RHEA:17989"/>
        <dbReference type="Rhea" id="RHEA-COMP:9863"/>
        <dbReference type="Rhea" id="RHEA-COMP:11604"/>
        <dbReference type="ChEBI" id="CHEBI:15378"/>
        <dbReference type="ChEBI" id="CHEBI:29999"/>
        <dbReference type="ChEBI" id="CHEBI:30616"/>
        <dbReference type="ChEBI" id="CHEBI:83421"/>
        <dbReference type="ChEBI" id="CHEBI:456216"/>
        <dbReference type="EC" id="2.7.11.1"/>
    </reaction>
</comment>
<keyword evidence="10 16" id="KW-0067">ATP-binding</keyword>
<feature type="domain" description="Protein kinase" evidence="18">
    <location>
        <begin position="27"/>
        <end position="193"/>
    </location>
</feature>
<evidence type="ECO:0000256" key="16">
    <source>
        <dbReference type="PROSITE-ProRule" id="PRU10141"/>
    </source>
</evidence>
<dbReference type="InterPro" id="IPR017441">
    <property type="entry name" value="Protein_kinase_ATP_BS"/>
</dbReference>
<dbReference type="SUPFAM" id="SSF56112">
    <property type="entry name" value="Protein kinase-like (PK-like)"/>
    <property type="match status" value="1"/>
</dbReference>
<dbReference type="PANTHER" id="PTHR27002:SF1040">
    <property type="entry name" value="OS07G0538400 PROTEIN"/>
    <property type="match status" value="1"/>
</dbReference>
<keyword evidence="4" id="KW-0808">Transferase</keyword>
<organism evidence="19 20">
    <name type="scientific">Colocasia esculenta</name>
    <name type="common">Wild taro</name>
    <name type="synonym">Arum esculentum</name>
    <dbReference type="NCBI Taxonomy" id="4460"/>
    <lineage>
        <taxon>Eukaryota</taxon>
        <taxon>Viridiplantae</taxon>
        <taxon>Streptophyta</taxon>
        <taxon>Embryophyta</taxon>
        <taxon>Tracheophyta</taxon>
        <taxon>Spermatophyta</taxon>
        <taxon>Magnoliopsida</taxon>
        <taxon>Liliopsida</taxon>
        <taxon>Araceae</taxon>
        <taxon>Aroideae</taxon>
        <taxon>Colocasieae</taxon>
        <taxon>Colocasia</taxon>
    </lineage>
</organism>
<name>A0A843XH10_COLES</name>
<dbReference type="InterPro" id="IPR001245">
    <property type="entry name" value="Ser-Thr/Tyr_kinase_cat_dom"/>
</dbReference>
<evidence type="ECO:0000313" key="19">
    <source>
        <dbReference type="EMBL" id="MQM18878.1"/>
    </source>
</evidence>
<dbReference type="GO" id="GO:0005886">
    <property type="term" value="C:plasma membrane"/>
    <property type="evidence" value="ECO:0007669"/>
    <property type="project" value="TreeGrafter"/>
</dbReference>
<evidence type="ECO:0000256" key="2">
    <source>
        <dbReference type="ARBA" id="ARBA00012513"/>
    </source>
</evidence>
<feature type="binding site" evidence="16">
    <location>
        <position position="55"/>
    </location>
    <ligand>
        <name>ATP</name>
        <dbReference type="ChEBI" id="CHEBI:30616"/>
    </ligand>
</feature>
<keyword evidence="20" id="KW-1185">Reference proteome</keyword>
<evidence type="ECO:0000313" key="20">
    <source>
        <dbReference type="Proteomes" id="UP000652761"/>
    </source>
</evidence>
<protein>
    <recommendedName>
        <fullName evidence="2">non-specific serine/threonine protein kinase</fullName>
        <ecNumber evidence="2">2.7.11.1</ecNumber>
    </recommendedName>
</protein>
<dbReference type="PROSITE" id="PS00108">
    <property type="entry name" value="PROTEIN_KINASE_ST"/>
    <property type="match status" value="1"/>
</dbReference>
<evidence type="ECO:0000256" key="13">
    <source>
        <dbReference type="ARBA" id="ARBA00023180"/>
    </source>
</evidence>
<evidence type="ECO:0000256" key="1">
    <source>
        <dbReference type="ARBA" id="ARBA00004167"/>
    </source>
</evidence>
<dbReference type="GO" id="GO:0004674">
    <property type="term" value="F:protein serine/threonine kinase activity"/>
    <property type="evidence" value="ECO:0007669"/>
    <property type="project" value="UniProtKB-KW"/>
</dbReference>
<evidence type="ECO:0000256" key="7">
    <source>
        <dbReference type="ARBA" id="ARBA00022737"/>
    </source>
</evidence>
<accession>A0A843XH10</accession>
<evidence type="ECO:0000256" key="15">
    <source>
        <dbReference type="ARBA" id="ARBA00048679"/>
    </source>
</evidence>
<dbReference type="InterPro" id="IPR011009">
    <property type="entry name" value="Kinase-like_dom_sf"/>
</dbReference>
<evidence type="ECO:0000256" key="8">
    <source>
        <dbReference type="ARBA" id="ARBA00022741"/>
    </source>
</evidence>
<dbReference type="EMBL" id="NMUH01008502">
    <property type="protein sequence ID" value="MQM18878.1"/>
    <property type="molecule type" value="Genomic_DNA"/>
</dbReference>
<dbReference type="Gene3D" id="3.30.200.20">
    <property type="entry name" value="Phosphorylase Kinase, domain 1"/>
    <property type="match status" value="1"/>
</dbReference>
<keyword evidence="5" id="KW-0812">Transmembrane</keyword>
<keyword evidence="13" id="KW-0325">Glycoprotein</keyword>
<keyword evidence="11" id="KW-1133">Transmembrane helix</keyword>
<reference evidence="19" key="1">
    <citation type="submission" date="2017-07" db="EMBL/GenBank/DDBJ databases">
        <title>Taro Niue Genome Assembly and Annotation.</title>
        <authorList>
            <person name="Atibalentja N."/>
            <person name="Keating K."/>
            <person name="Fields C.J."/>
        </authorList>
    </citation>
    <scope>NUCLEOTIDE SEQUENCE</scope>
    <source>
        <strain evidence="19">Niue_2</strain>
        <tissue evidence="19">Leaf</tissue>
    </source>
</reference>
<dbReference type="InterPro" id="IPR000719">
    <property type="entry name" value="Prot_kinase_dom"/>
</dbReference>
<proteinExistence type="inferred from homology"/>
<dbReference type="Pfam" id="PF07714">
    <property type="entry name" value="PK_Tyr_Ser-Thr"/>
    <property type="match status" value="1"/>
</dbReference>
<evidence type="ECO:0000256" key="3">
    <source>
        <dbReference type="ARBA" id="ARBA00022527"/>
    </source>
</evidence>
<evidence type="ECO:0000256" key="10">
    <source>
        <dbReference type="ARBA" id="ARBA00022840"/>
    </source>
</evidence>
<dbReference type="InterPro" id="IPR008271">
    <property type="entry name" value="Ser/Thr_kinase_AS"/>
</dbReference>
<dbReference type="OrthoDB" id="780437at2759"/>
<comment type="catalytic activity">
    <reaction evidence="14">
        <text>L-threonyl-[protein] + ATP = O-phospho-L-threonyl-[protein] + ADP + H(+)</text>
        <dbReference type="Rhea" id="RHEA:46608"/>
        <dbReference type="Rhea" id="RHEA-COMP:11060"/>
        <dbReference type="Rhea" id="RHEA-COMP:11605"/>
        <dbReference type="ChEBI" id="CHEBI:15378"/>
        <dbReference type="ChEBI" id="CHEBI:30013"/>
        <dbReference type="ChEBI" id="CHEBI:30616"/>
        <dbReference type="ChEBI" id="CHEBI:61977"/>
        <dbReference type="ChEBI" id="CHEBI:456216"/>
        <dbReference type="EC" id="2.7.11.1"/>
    </reaction>
</comment>
<dbReference type="FunFam" id="1.10.510.10:FF:001023">
    <property type="entry name" value="Os07g0541700 protein"/>
    <property type="match status" value="1"/>
</dbReference>
<keyword evidence="7" id="KW-0677">Repeat</keyword>
<dbReference type="Proteomes" id="UP000652761">
    <property type="component" value="Unassembled WGS sequence"/>
</dbReference>
<dbReference type="PANTHER" id="PTHR27002">
    <property type="entry name" value="RECEPTOR-LIKE SERINE/THREONINE-PROTEIN KINASE SD1-8"/>
    <property type="match status" value="1"/>
</dbReference>
<sequence length="193" mass="21382">MRDAPEISPIESLLFDLSTLRAATASFSDQNKLGQGGFGSVYKGILPNGREIAVKRLKAGSGQGVEELKNEVVLLAKLQHRNLVRLLGLCLDGEEKLLVYEYVPNGSLDKFLFDPTRSRQLNWEKRCKIIVATGRGLQYLHEDSQVKIVHRDLKASNILLDADMKPKISDFGLARLFGEDQTQASTTRVAGTL</sequence>
<gene>
    <name evidence="19" type="ORF">Taro_051875</name>
</gene>
<dbReference type="Gene3D" id="1.10.510.10">
    <property type="entry name" value="Transferase(Phosphotransferase) domain 1"/>
    <property type="match status" value="1"/>
</dbReference>
<keyword evidence="8 16" id="KW-0547">Nucleotide-binding</keyword>
<evidence type="ECO:0000256" key="11">
    <source>
        <dbReference type="ARBA" id="ARBA00022989"/>
    </source>
</evidence>
<dbReference type="GO" id="GO:0005524">
    <property type="term" value="F:ATP binding"/>
    <property type="evidence" value="ECO:0007669"/>
    <property type="project" value="UniProtKB-UniRule"/>
</dbReference>
<comment type="caution">
    <text evidence="19">The sequence shown here is derived from an EMBL/GenBank/DDBJ whole genome shotgun (WGS) entry which is preliminary data.</text>
</comment>
<comment type="subcellular location">
    <subcellularLocation>
        <location evidence="1">Membrane</location>
        <topology evidence="1">Single-pass membrane protein</topology>
    </subcellularLocation>
</comment>
<keyword evidence="3 17" id="KW-0723">Serine/threonine-protein kinase</keyword>
<evidence type="ECO:0000256" key="6">
    <source>
        <dbReference type="ARBA" id="ARBA00022729"/>
    </source>
</evidence>
<dbReference type="PROSITE" id="PS50011">
    <property type="entry name" value="PROTEIN_KINASE_DOM"/>
    <property type="match status" value="1"/>
</dbReference>
<keyword evidence="12" id="KW-0472">Membrane</keyword>
<evidence type="ECO:0000256" key="12">
    <source>
        <dbReference type="ARBA" id="ARBA00023136"/>
    </source>
</evidence>
<dbReference type="EC" id="2.7.11.1" evidence="2"/>
<keyword evidence="9" id="KW-0418">Kinase</keyword>
<dbReference type="AlphaFoldDB" id="A0A843XH10"/>
<evidence type="ECO:0000259" key="18">
    <source>
        <dbReference type="PROSITE" id="PS50011"/>
    </source>
</evidence>
<keyword evidence="6" id="KW-0732">Signal</keyword>
<dbReference type="FunFam" id="3.30.200.20:FF:000142">
    <property type="entry name" value="Cysteine-rich receptor-like protein kinase 10"/>
    <property type="match status" value="1"/>
</dbReference>
<dbReference type="PROSITE" id="PS00107">
    <property type="entry name" value="PROTEIN_KINASE_ATP"/>
    <property type="match status" value="1"/>
</dbReference>
<evidence type="ECO:0000256" key="17">
    <source>
        <dbReference type="RuleBase" id="RU000304"/>
    </source>
</evidence>